<dbReference type="Pfam" id="PF13589">
    <property type="entry name" value="HATPase_c_3"/>
    <property type="match status" value="1"/>
</dbReference>
<evidence type="ECO:0000313" key="6">
    <source>
        <dbReference type="Proteomes" id="UP001430953"/>
    </source>
</evidence>
<dbReference type="GO" id="GO:0016887">
    <property type="term" value="F:ATP hydrolysis activity"/>
    <property type="evidence" value="ECO:0007669"/>
    <property type="project" value="InterPro"/>
</dbReference>
<dbReference type="CDD" id="cd00782">
    <property type="entry name" value="MutL_Trans"/>
    <property type="match status" value="1"/>
</dbReference>
<feature type="coiled-coil region" evidence="3">
    <location>
        <begin position="617"/>
        <end position="648"/>
    </location>
</feature>
<evidence type="ECO:0000256" key="2">
    <source>
        <dbReference type="ARBA" id="ARBA00022763"/>
    </source>
</evidence>
<keyword evidence="3" id="KW-0175">Coiled coil</keyword>
<dbReference type="GO" id="GO:0140664">
    <property type="term" value="F:ATP-dependent DNA damage sensor activity"/>
    <property type="evidence" value="ECO:0007669"/>
    <property type="project" value="InterPro"/>
</dbReference>
<dbReference type="SUPFAM" id="SSF54211">
    <property type="entry name" value="Ribosomal protein S5 domain 2-like"/>
    <property type="match status" value="1"/>
</dbReference>
<dbReference type="Gene3D" id="1.10.30.10">
    <property type="entry name" value="High mobility group box domain"/>
    <property type="match status" value="1"/>
</dbReference>
<dbReference type="PROSITE" id="PS00058">
    <property type="entry name" value="DNA_MISMATCH_REPAIR_1"/>
    <property type="match status" value="1"/>
</dbReference>
<evidence type="ECO:0000313" key="5">
    <source>
        <dbReference type="EMBL" id="KAL0117778.1"/>
    </source>
</evidence>
<dbReference type="CDD" id="cd00084">
    <property type="entry name" value="HMG-box_SF"/>
    <property type="match status" value="1"/>
</dbReference>
<protein>
    <recommendedName>
        <fullName evidence="4">DNA mismatch repair protein S5 domain-containing protein</fullName>
    </recommendedName>
</protein>
<keyword evidence="2" id="KW-0227">DNA damage</keyword>
<evidence type="ECO:0000256" key="1">
    <source>
        <dbReference type="ARBA" id="ARBA00006082"/>
    </source>
</evidence>
<dbReference type="AlphaFoldDB" id="A0AAW2FPT6"/>
<comment type="similarity">
    <text evidence="1">Belongs to the DNA mismatch repair MutL/HexB family.</text>
</comment>
<dbReference type="InterPro" id="IPR020568">
    <property type="entry name" value="Ribosomal_Su5_D2-typ_SF"/>
</dbReference>
<evidence type="ECO:0000256" key="3">
    <source>
        <dbReference type="SAM" id="Coils"/>
    </source>
</evidence>
<dbReference type="EMBL" id="JADYXP020000008">
    <property type="protein sequence ID" value="KAL0117778.1"/>
    <property type="molecule type" value="Genomic_DNA"/>
</dbReference>
<dbReference type="SUPFAM" id="SSF55874">
    <property type="entry name" value="ATPase domain of HSP90 chaperone/DNA topoisomerase II/histidine kinase"/>
    <property type="match status" value="1"/>
</dbReference>
<keyword evidence="6" id="KW-1185">Reference proteome</keyword>
<dbReference type="PANTHER" id="PTHR10073">
    <property type="entry name" value="DNA MISMATCH REPAIR PROTEIN MLH, PMS, MUTL"/>
    <property type="match status" value="1"/>
</dbReference>
<dbReference type="InterPro" id="IPR014762">
    <property type="entry name" value="DNA_mismatch_repair_CS"/>
</dbReference>
<dbReference type="GO" id="GO:0030983">
    <property type="term" value="F:mismatched DNA binding"/>
    <property type="evidence" value="ECO:0007669"/>
    <property type="project" value="InterPro"/>
</dbReference>
<name>A0AAW2FPT6_9HYME</name>
<dbReference type="CDD" id="cd16926">
    <property type="entry name" value="HATPase_MutL-MLH-PMS-like"/>
    <property type="match status" value="1"/>
</dbReference>
<dbReference type="Gene3D" id="3.30.565.10">
    <property type="entry name" value="Histidine kinase-like ATPase, C-terminal domain"/>
    <property type="match status" value="1"/>
</dbReference>
<dbReference type="InterPro" id="IPR038973">
    <property type="entry name" value="MutL/Mlh/Pms-like"/>
</dbReference>
<dbReference type="InterPro" id="IPR036910">
    <property type="entry name" value="HMG_box_dom_sf"/>
</dbReference>
<evidence type="ECO:0000259" key="4">
    <source>
        <dbReference type="SMART" id="SM01340"/>
    </source>
</evidence>
<sequence>MPISELDVKTITLITTTQVITSVYAVVKELMENAIDAGADNIEINLIDNGTSLIEVKDNGCGISKEDAPYMALSSHTSKITHFDDLDALQTFGFRGEALNALCAVAEVNIITKTEEDNVGVLYTMNHNGQIVTDKPCSRSTGTTIQVKDLFKQIPVRRQIITNARKANQTIKLLEILMQCFGICKPNVRIQFRVNNNVTFTKPSLNNIKEAVNHILGRKIVSNMEWIESKSAEFTLQVMLPSKRAQDLSERSHPDLHYIFVNNRPIKHKDLEKLVNSLILEYFEQESRRRKMMFLVYLTLSPMDIDINLEPNKDAIFFKDQNKVFNAVEKCIRHFYGLKSVESSEQNVSNDTSACYEDYTFSLNENTPDTEQPVCKKRKIHTEERINQEDIIKEKTQLSNGNKCENFSKNNQQNDNQRCGNTLALTTHINPPNLSDSDSNDTFPAADKTNVNFEEDISTISQLPVVDLGEDFDIEEITHCNISMDKIEQKVDIQEKRQITLEAWSKGHVSGLEGGTNIKSDIAIEGKLEDNLNNTTVESDEIHIDHRDLNFLKHVRLQVAKEHPDTLTAAQKAKNITDFWKQLSSEERGYYRDIAGQEAKNTEWRQKKVERKVDANKMESEKNKNRLLQLFEKMKNKKNEKKEKLNMRTIVPWIIDRTKIITRSDFDSEHVIGRLTSNLWVATICERIWIVDILGLIKGLKVTDIDPDKIDAKKIERLLKQWLIERDDMSVMHSIHEFTKIV</sequence>
<dbReference type="FunFam" id="3.30.565.10:FF:000017">
    <property type="entry name" value="PMS1 homolog 1, mismatch repair system component"/>
    <property type="match status" value="1"/>
</dbReference>
<dbReference type="InterPro" id="IPR013507">
    <property type="entry name" value="DNA_mismatch_S5_2-like"/>
</dbReference>
<comment type="caution">
    <text evidence="5">The sequence shown here is derived from an EMBL/GenBank/DDBJ whole genome shotgun (WGS) entry which is preliminary data.</text>
</comment>
<dbReference type="InterPro" id="IPR002099">
    <property type="entry name" value="MutL/Mlh/PMS"/>
</dbReference>
<dbReference type="Pfam" id="PF01119">
    <property type="entry name" value="DNA_mis_repair"/>
    <property type="match status" value="1"/>
</dbReference>
<dbReference type="GO" id="GO:0032389">
    <property type="term" value="C:MutLalpha complex"/>
    <property type="evidence" value="ECO:0007669"/>
    <property type="project" value="TreeGrafter"/>
</dbReference>
<gene>
    <name evidence="5" type="ORF">PUN28_008877</name>
</gene>
<dbReference type="NCBIfam" id="TIGR00585">
    <property type="entry name" value="mutl"/>
    <property type="match status" value="1"/>
</dbReference>
<dbReference type="InterPro" id="IPR014721">
    <property type="entry name" value="Ribsml_uS5_D2-typ_fold_subgr"/>
</dbReference>
<organism evidence="5 6">
    <name type="scientific">Cardiocondyla obscurior</name>
    <dbReference type="NCBI Taxonomy" id="286306"/>
    <lineage>
        <taxon>Eukaryota</taxon>
        <taxon>Metazoa</taxon>
        <taxon>Ecdysozoa</taxon>
        <taxon>Arthropoda</taxon>
        <taxon>Hexapoda</taxon>
        <taxon>Insecta</taxon>
        <taxon>Pterygota</taxon>
        <taxon>Neoptera</taxon>
        <taxon>Endopterygota</taxon>
        <taxon>Hymenoptera</taxon>
        <taxon>Apocrita</taxon>
        <taxon>Aculeata</taxon>
        <taxon>Formicoidea</taxon>
        <taxon>Formicidae</taxon>
        <taxon>Myrmicinae</taxon>
        <taxon>Cardiocondyla</taxon>
    </lineage>
</organism>
<feature type="domain" description="DNA mismatch repair protein S5" evidence="4">
    <location>
        <begin position="212"/>
        <end position="337"/>
    </location>
</feature>
<dbReference type="Proteomes" id="UP001430953">
    <property type="component" value="Unassembled WGS sequence"/>
</dbReference>
<dbReference type="SUPFAM" id="SSF47095">
    <property type="entry name" value="HMG-box"/>
    <property type="match status" value="1"/>
</dbReference>
<dbReference type="PANTHER" id="PTHR10073:SF54">
    <property type="entry name" value="PMS1 PROTEIN HOMOLOG 1"/>
    <property type="match status" value="1"/>
</dbReference>
<dbReference type="Gene3D" id="3.30.230.10">
    <property type="match status" value="1"/>
</dbReference>
<dbReference type="SMART" id="SM01340">
    <property type="entry name" value="DNA_mis_repair"/>
    <property type="match status" value="1"/>
</dbReference>
<dbReference type="GO" id="GO:0006298">
    <property type="term" value="P:mismatch repair"/>
    <property type="evidence" value="ECO:0007669"/>
    <property type="project" value="InterPro"/>
</dbReference>
<proteinExistence type="inferred from homology"/>
<accession>A0AAW2FPT6</accession>
<dbReference type="GO" id="GO:0005524">
    <property type="term" value="F:ATP binding"/>
    <property type="evidence" value="ECO:0007669"/>
    <property type="project" value="InterPro"/>
</dbReference>
<dbReference type="InterPro" id="IPR036890">
    <property type="entry name" value="HATPase_C_sf"/>
</dbReference>
<reference evidence="5 6" key="1">
    <citation type="submission" date="2023-03" db="EMBL/GenBank/DDBJ databases">
        <title>High recombination rates correlate with genetic variation in Cardiocondyla obscurior ants.</title>
        <authorList>
            <person name="Errbii M."/>
        </authorList>
    </citation>
    <scope>NUCLEOTIDE SEQUENCE [LARGE SCALE GENOMIC DNA]</scope>
    <source>
        <strain evidence="5">Alpha-2009</strain>
        <tissue evidence="5">Whole body</tissue>
    </source>
</reference>